<evidence type="ECO:0000256" key="1">
    <source>
        <dbReference type="ARBA" id="ARBA00022448"/>
    </source>
</evidence>
<dbReference type="InterPro" id="IPR009056">
    <property type="entry name" value="Cyt_c-like_dom"/>
</dbReference>
<feature type="domain" description="Cytochrome c" evidence="9">
    <location>
        <begin position="46"/>
        <end position="127"/>
    </location>
</feature>
<name>A0ABW4HXR4_9BACI</name>
<keyword evidence="11" id="KW-1185">Reference proteome</keyword>
<dbReference type="PANTHER" id="PTHR37823:SF4">
    <property type="entry name" value="MENAQUINOL-CYTOCHROME C REDUCTASE CYTOCHROME B_C SUBUNIT"/>
    <property type="match status" value="1"/>
</dbReference>
<accession>A0ABW4HXR4</accession>
<dbReference type="PIRSF" id="PIRSF000025">
    <property type="entry name" value="Cytc_Bsub_c550"/>
    <property type="match status" value="1"/>
</dbReference>
<keyword evidence="3 6" id="KW-0479">Metal-binding</keyword>
<keyword evidence="8" id="KW-1133">Transmembrane helix</keyword>
<feature type="region of interest" description="Disordered" evidence="7">
    <location>
        <begin position="33"/>
        <end position="56"/>
    </location>
</feature>
<evidence type="ECO:0000256" key="4">
    <source>
        <dbReference type="ARBA" id="ARBA00022982"/>
    </source>
</evidence>
<organism evidence="10 11">
    <name type="scientific">Oceanobacillus luteolus</name>
    <dbReference type="NCBI Taxonomy" id="1274358"/>
    <lineage>
        <taxon>Bacteria</taxon>
        <taxon>Bacillati</taxon>
        <taxon>Bacillota</taxon>
        <taxon>Bacilli</taxon>
        <taxon>Bacillales</taxon>
        <taxon>Bacillaceae</taxon>
        <taxon>Oceanobacillus</taxon>
    </lineage>
</organism>
<evidence type="ECO:0000256" key="3">
    <source>
        <dbReference type="ARBA" id="ARBA00022723"/>
    </source>
</evidence>
<keyword evidence="2 6" id="KW-0349">Heme</keyword>
<evidence type="ECO:0000256" key="7">
    <source>
        <dbReference type="SAM" id="MobiDB-lite"/>
    </source>
</evidence>
<keyword evidence="8" id="KW-0472">Membrane</keyword>
<feature type="compositionally biased region" description="Acidic residues" evidence="7">
    <location>
        <begin position="37"/>
        <end position="46"/>
    </location>
</feature>
<dbReference type="NCBIfam" id="NF045773">
    <property type="entry name" value="cytochro_C550"/>
    <property type="match status" value="1"/>
</dbReference>
<evidence type="ECO:0000313" key="11">
    <source>
        <dbReference type="Proteomes" id="UP001597221"/>
    </source>
</evidence>
<keyword evidence="8" id="KW-0812">Transmembrane</keyword>
<dbReference type="Gene3D" id="1.10.760.10">
    <property type="entry name" value="Cytochrome c-like domain"/>
    <property type="match status" value="1"/>
</dbReference>
<proteinExistence type="predicted"/>
<protein>
    <submittedName>
        <fullName evidence="10">Cytochrome c550</fullName>
    </submittedName>
</protein>
<dbReference type="InterPro" id="IPR036909">
    <property type="entry name" value="Cyt_c-like_dom_sf"/>
</dbReference>
<evidence type="ECO:0000256" key="5">
    <source>
        <dbReference type="ARBA" id="ARBA00023004"/>
    </source>
</evidence>
<reference evidence="11" key="1">
    <citation type="journal article" date="2019" name="Int. J. Syst. Evol. Microbiol.">
        <title>The Global Catalogue of Microorganisms (GCM) 10K type strain sequencing project: providing services to taxonomists for standard genome sequencing and annotation.</title>
        <authorList>
            <consortium name="The Broad Institute Genomics Platform"/>
            <consortium name="The Broad Institute Genome Sequencing Center for Infectious Disease"/>
            <person name="Wu L."/>
            <person name="Ma J."/>
        </authorList>
    </citation>
    <scope>NUCLEOTIDE SEQUENCE [LARGE SCALE GENOMIC DNA]</scope>
    <source>
        <strain evidence="11">CGMCC 1.12376</strain>
    </source>
</reference>
<sequence>MKNAVMPYAIIAIIGVVAVIIISVIGLNQQQNIADGGEGENTEQTEDGAAGETAGGDADSVFQANCAACHGADLSGGAGPALTTVGASYSVDEIKDIIQNGKGGMPAIPAVQGEELDALATWLSEKQ</sequence>
<feature type="compositionally biased region" description="Low complexity" evidence="7">
    <location>
        <begin position="47"/>
        <end position="56"/>
    </location>
</feature>
<evidence type="ECO:0000256" key="6">
    <source>
        <dbReference type="PROSITE-ProRule" id="PRU00433"/>
    </source>
</evidence>
<dbReference type="InterPro" id="IPR012218">
    <property type="entry name" value="Cyt_c_BACSU-c550-type"/>
</dbReference>
<dbReference type="EMBL" id="JBHUDE010000164">
    <property type="protein sequence ID" value="MFD1609902.1"/>
    <property type="molecule type" value="Genomic_DNA"/>
</dbReference>
<comment type="caution">
    <text evidence="10">The sequence shown here is derived from an EMBL/GenBank/DDBJ whole genome shotgun (WGS) entry which is preliminary data.</text>
</comment>
<evidence type="ECO:0000313" key="10">
    <source>
        <dbReference type="EMBL" id="MFD1609902.1"/>
    </source>
</evidence>
<dbReference type="PANTHER" id="PTHR37823">
    <property type="entry name" value="CYTOCHROME C-553-LIKE"/>
    <property type="match status" value="1"/>
</dbReference>
<gene>
    <name evidence="10" type="primary">cccA</name>
    <name evidence="10" type="ORF">ACFSBH_19975</name>
</gene>
<dbReference type="InterPro" id="IPR054780">
    <property type="entry name" value="Cytochro_C550_firm"/>
</dbReference>
<keyword evidence="5 6" id="KW-0408">Iron</keyword>
<keyword evidence="4" id="KW-0249">Electron transport</keyword>
<dbReference type="PROSITE" id="PS51007">
    <property type="entry name" value="CYTC"/>
    <property type="match status" value="1"/>
</dbReference>
<dbReference type="InterPro" id="IPR051811">
    <property type="entry name" value="Cytochrome_c550/c551-like"/>
</dbReference>
<dbReference type="RefSeq" id="WP_251510084.1">
    <property type="nucleotide sequence ID" value="NZ_JAMBON010000001.1"/>
</dbReference>
<feature type="transmembrane region" description="Helical" evidence="8">
    <location>
        <begin position="6"/>
        <end position="27"/>
    </location>
</feature>
<evidence type="ECO:0000256" key="8">
    <source>
        <dbReference type="SAM" id="Phobius"/>
    </source>
</evidence>
<dbReference type="Proteomes" id="UP001597221">
    <property type="component" value="Unassembled WGS sequence"/>
</dbReference>
<evidence type="ECO:0000256" key="2">
    <source>
        <dbReference type="ARBA" id="ARBA00022617"/>
    </source>
</evidence>
<keyword evidence="1" id="KW-0813">Transport</keyword>
<dbReference type="Pfam" id="PF13442">
    <property type="entry name" value="Cytochrome_CBB3"/>
    <property type="match status" value="1"/>
</dbReference>
<evidence type="ECO:0000259" key="9">
    <source>
        <dbReference type="PROSITE" id="PS51007"/>
    </source>
</evidence>
<dbReference type="SUPFAM" id="SSF46626">
    <property type="entry name" value="Cytochrome c"/>
    <property type="match status" value="1"/>
</dbReference>